<dbReference type="Gene3D" id="3.30.300.20">
    <property type="match status" value="1"/>
</dbReference>
<accession>A0A849L4H3</accession>
<protein>
    <submittedName>
        <fullName evidence="1">OsmC family peroxiredoxin</fullName>
    </submittedName>
</protein>
<proteinExistence type="predicted"/>
<gene>
    <name evidence="1" type="ORF">HMH01_12495</name>
</gene>
<name>A0A849L4H3_9RHOB</name>
<comment type="caution">
    <text evidence="1">The sequence shown here is derived from an EMBL/GenBank/DDBJ whole genome shotgun (WGS) entry which is preliminary data.</text>
</comment>
<keyword evidence="2" id="KW-1185">Reference proteome</keyword>
<dbReference type="EMBL" id="JABFBC010000002">
    <property type="protein sequence ID" value="NNU81256.1"/>
    <property type="molecule type" value="Genomic_DNA"/>
</dbReference>
<sequence>MSLHRAEISWRLEGDFASGRFSRAHRWRFDGGLDMPASASPAVMPSPMSDPQAVDPEEAFVAAIASCHMMSFLHVARLEGVAVTTYHDAAVGRMARLGPGRHWVERVDLNIRAEFEGAAPDPARQEAMHAAAHALCFIANSVKSEIVVNLI</sequence>
<dbReference type="InterPro" id="IPR015946">
    <property type="entry name" value="KH_dom-like_a/b"/>
</dbReference>
<dbReference type="InterPro" id="IPR036102">
    <property type="entry name" value="OsmC/Ohrsf"/>
</dbReference>
<dbReference type="RefSeq" id="WP_171326047.1">
    <property type="nucleotide sequence ID" value="NZ_JABFBC010000002.1"/>
</dbReference>
<dbReference type="InterPro" id="IPR052707">
    <property type="entry name" value="OsmC_Ohr_Peroxiredoxin"/>
</dbReference>
<evidence type="ECO:0000313" key="2">
    <source>
        <dbReference type="Proteomes" id="UP000572377"/>
    </source>
</evidence>
<organism evidence="1 2">
    <name type="scientific">Halovulum dunhuangense</name>
    <dbReference type="NCBI Taxonomy" id="1505036"/>
    <lineage>
        <taxon>Bacteria</taxon>
        <taxon>Pseudomonadati</taxon>
        <taxon>Pseudomonadota</taxon>
        <taxon>Alphaproteobacteria</taxon>
        <taxon>Rhodobacterales</taxon>
        <taxon>Paracoccaceae</taxon>
        <taxon>Halovulum</taxon>
    </lineage>
</organism>
<evidence type="ECO:0000313" key="1">
    <source>
        <dbReference type="EMBL" id="NNU81256.1"/>
    </source>
</evidence>
<dbReference type="SUPFAM" id="SSF82784">
    <property type="entry name" value="OsmC-like"/>
    <property type="match status" value="1"/>
</dbReference>
<reference evidence="1 2" key="1">
    <citation type="submission" date="2020-05" db="EMBL/GenBank/DDBJ databases">
        <title>Gimesia benthica sp. nov., a novel planctomycete isolated from a deep-sea water sample of the Northwest Indian Ocean.</title>
        <authorList>
            <person name="Wang J."/>
            <person name="Ruan C."/>
            <person name="Song L."/>
            <person name="Zhu Y."/>
            <person name="Li A."/>
            <person name="Zheng X."/>
            <person name="Wang L."/>
            <person name="Lu Z."/>
            <person name="Huang Y."/>
            <person name="Du W."/>
            <person name="Zhou Y."/>
            <person name="Huang L."/>
            <person name="Dai X."/>
        </authorList>
    </citation>
    <scope>NUCLEOTIDE SEQUENCE [LARGE SCALE GENOMIC DNA]</scope>
    <source>
        <strain evidence="1 2">YYQ-30</strain>
    </source>
</reference>
<dbReference type="PANTHER" id="PTHR42830">
    <property type="entry name" value="OSMOTICALLY INDUCIBLE FAMILY PROTEIN"/>
    <property type="match status" value="1"/>
</dbReference>
<dbReference type="Pfam" id="PF02566">
    <property type="entry name" value="OsmC"/>
    <property type="match status" value="1"/>
</dbReference>
<dbReference type="Proteomes" id="UP000572377">
    <property type="component" value="Unassembled WGS sequence"/>
</dbReference>
<dbReference type="PANTHER" id="PTHR42830:SF2">
    <property type="entry name" value="OSMC_OHR FAMILY PROTEIN"/>
    <property type="match status" value="1"/>
</dbReference>
<dbReference type="AlphaFoldDB" id="A0A849L4H3"/>
<dbReference type="InterPro" id="IPR003718">
    <property type="entry name" value="OsmC/Ohr_fam"/>
</dbReference>